<name>A0A9P7MM62_9HYPO</name>
<protein>
    <submittedName>
        <fullName evidence="1">Uncharacterized protein</fullName>
    </submittedName>
</protein>
<dbReference type="Proteomes" id="UP000784919">
    <property type="component" value="Unassembled WGS sequence"/>
</dbReference>
<sequence>SHSRLLRSELTFISSKPIILPLSQKVHHATTLSGPGISKSLSYLSTVRPPGFYNYKDENELYTC</sequence>
<proteinExistence type="predicted"/>
<dbReference type="AlphaFoldDB" id="A0A9P7MM62"/>
<dbReference type="EMBL" id="SRPS01000508">
    <property type="protein sequence ID" value="KAG5956762.1"/>
    <property type="molecule type" value="Genomic_DNA"/>
</dbReference>
<comment type="caution">
    <text evidence="1">The sequence shown here is derived from an EMBL/GenBank/DDBJ whole genome shotgun (WGS) entry which is preliminary data.</text>
</comment>
<feature type="non-terminal residue" evidence="1">
    <location>
        <position position="1"/>
    </location>
</feature>
<evidence type="ECO:0000313" key="1">
    <source>
        <dbReference type="EMBL" id="KAG5956762.1"/>
    </source>
</evidence>
<gene>
    <name evidence="1" type="ORF">E4U56_006398</name>
</gene>
<evidence type="ECO:0000313" key="2">
    <source>
        <dbReference type="Proteomes" id="UP000784919"/>
    </source>
</evidence>
<accession>A0A9P7MM62</accession>
<reference evidence="1" key="1">
    <citation type="journal article" date="2020" name="bioRxiv">
        <title>Whole genome comparisons of ergot fungi reveals the divergence and evolution of species within the genus Claviceps are the result of varying mechanisms driving genome evolution and host range expansion.</title>
        <authorList>
            <person name="Wyka S.A."/>
            <person name="Mondo S.J."/>
            <person name="Liu M."/>
            <person name="Dettman J."/>
            <person name="Nalam V."/>
            <person name="Broders K.D."/>
        </authorList>
    </citation>
    <scope>NUCLEOTIDE SEQUENCE</scope>
    <source>
        <strain evidence="1">CCC 1102</strain>
    </source>
</reference>
<organism evidence="1 2">
    <name type="scientific">Claviceps arundinis</name>
    <dbReference type="NCBI Taxonomy" id="1623583"/>
    <lineage>
        <taxon>Eukaryota</taxon>
        <taxon>Fungi</taxon>
        <taxon>Dikarya</taxon>
        <taxon>Ascomycota</taxon>
        <taxon>Pezizomycotina</taxon>
        <taxon>Sordariomycetes</taxon>
        <taxon>Hypocreomycetidae</taxon>
        <taxon>Hypocreales</taxon>
        <taxon>Clavicipitaceae</taxon>
        <taxon>Claviceps</taxon>
    </lineage>
</organism>